<proteinExistence type="predicted"/>
<reference evidence="1" key="1">
    <citation type="submission" date="2018-11" db="EMBL/GenBank/DDBJ databases">
        <authorList>
            <consortium name="Genoscope - CEA"/>
            <person name="William W."/>
        </authorList>
    </citation>
    <scope>NUCLEOTIDE SEQUENCE</scope>
</reference>
<organism evidence="1">
    <name type="scientific">Brassica oleracea</name>
    <name type="common">Wild cabbage</name>
    <dbReference type="NCBI Taxonomy" id="3712"/>
    <lineage>
        <taxon>Eukaryota</taxon>
        <taxon>Viridiplantae</taxon>
        <taxon>Streptophyta</taxon>
        <taxon>Embryophyta</taxon>
        <taxon>Tracheophyta</taxon>
        <taxon>Spermatophyta</taxon>
        <taxon>Magnoliopsida</taxon>
        <taxon>eudicotyledons</taxon>
        <taxon>Gunneridae</taxon>
        <taxon>Pentapetalae</taxon>
        <taxon>rosids</taxon>
        <taxon>malvids</taxon>
        <taxon>Brassicales</taxon>
        <taxon>Brassicaceae</taxon>
        <taxon>Brassiceae</taxon>
        <taxon>Brassica</taxon>
    </lineage>
</organism>
<name>A0A3P6G152_BRAOL</name>
<accession>A0A3P6G152</accession>
<gene>
    <name evidence="1" type="ORF">BOLC6T39930H</name>
</gene>
<sequence length="35" mass="3959">MTLILTKLSVTISNLRDMVLIAFTFSRHVLDPAKL</sequence>
<protein>
    <submittedName>
        <fullName evidence="1">Uncharacterized protein</fullName>
    </submittedName>
</protein>
<dbReference type="AlphaFoldDB" id="A0A3P6G152"/>
<evidence type="ECO:0000313" key="1">
    <source>
        <dbReference type="EMBL" id="VDD64477.1"/>
    </source>
</evidence>
<dbReference type="EMBL" id="LR031880">
    <property type="protein sequence ID" value="VDD64477.1"/>
    <property type="molecule type" value="Genomic_DNA"/>
</dbReference>